<keyword evidence="2" id="KW-1133">Transmembrane helix</keyword>
<evidence type="ECO:0000256" key="2">
    <source>
        <dbReference type="SAM" id="Phobius"/>
    </source>
</evidence>
<keyword evidence="1" id="KW-0175">Coiled coil</keyword>
<dbReference type="GeneID" id="80558339"/>
<keyword evidence="2" id="KW-0472">Membrane</keyword>
<reference evidence="3 4" key="1">
    <citation type="submission" date="2021-02" db="EMBL/GenBank/DDBJ databases">
        <title>Cotonvirus japonicus, which uses Golgi apparatus of host cells for its virion factory, phylogenetically links tailed tupanvirus and icosahedral mimivirus.</title>
        <authorList>
            <person name="Takahashi H."/>
            <person name="Fukaya S."/>
            <person name="Song C."/>
            <person name="Murata K."/>
            <person name="Takemura M."/>
        </authorList>
    </citation>
    <scope>NUCLEOTIDE SEQUENCE [LARGE SCALE GENOMIC DNA]</scope>
</reference>
<keyword evidence="2" id="KW-0812">Transmembrane</keyword>
<dbReference type="Proteomes" id="UP001321479">
    <property type="component" value="Segment"/>
</dbReference>
<evidence type="ECO:0000313" key="3">
    <source>
        <dbReference type="EMBL" id="BCS83134.1"/>
    </source>
</evidence>
<evidence type="ECO:0000256" key="1">
    <source>
        <dbReference type="SAM" id="Coils"/>
    </source>
</evidence>
<keyword evidence="4" id="KW-1185">Reference proteome</keyword>
<feature type="transmembrane region" description="Helical" evidence="2">
    <location>
        <begin position="93"/>
        <end position="112"/>
    </location>
</feature>
<accession>A0ABM7NSJ5</accession>
<evidence type="ECO:0000313" key="4">
    <source>
        <dbReference type="Proteomes" id="UP001321479"/>
    </source>
</evidence>
<dbReference type="RefSeq" id="YP_010841742.1">
    <property type="nucleotide sequence ID" value="NC_079139.1"/>
</dbReference>
<feature type="coiled-coil region" evidence="1">
    <location>
        <begin position="52"/>
        <end position="86"/>
    </location>
</feature>
<organism evidence="3 4">
    <name type="scientific">Cotonvirus japonicus</name>
    <dbReference type="NCBI Taxonomy" id="2811091"/>
    <lineage>
        <taxon>Viruses</taxon>
        <taxon>Varidnaviria</taxon>
        <taxon>Bamfordvirae</taxon>
        <taxon>Nucleocytoviricota</taxon>
        <taxon>Megaviricetes</taxon>
        <taxon>Imitervirales</taxon>
        <taxon>Mimiviridae</taxon>
        <taxon>Megamimivirinae</taxon>
        <taxon>Cotonvirus</taxon>
        <taxon>Cotonvirus japonicum</taxon>
    </lineage>
</organism>
<dbReference type="EMBL" id="AP024483">
    <property type="protein sequence ID" value="BCS83134.1"/>
    <property type="molecule type" value="Genomic_DNA"/>
</dbReference>
<name>A0ABM7NSJ5_9VIRU</name>
<protein>
    <submittedName>
        <fullName evidence="3">Uncharacterized protein</fullName>
    </submittedName>
</protein>
<proteinExistence type="predicted"/>
<sequence>MKRVYQNNFNKNSHFLHKSISTNLLINNSSVKQKHFISKQTNNQIGKIYNSSSENSETLHELEDKINDLEIKNNKLVNENNDLKIENDNIQSYVDVVTFAAIINAGVSIYIITH</sequence>